<keyword evidence="3" id="KW-0539">Nucleus</keyword>
<dbReference type="AlphaFoldDB" id="A0A6A6UWH3"/>
<reference evidence="6" key="1">
    <citation type="journal article" date="2020" name="Stud. Mycol.">
        <title>101 Dothideomycetes genomes: a test case for predicting lifestyles and emergence of pathogens.</title>
        <authorList>
            <person name="Haridas S."/>
            <person name="Albert R."/>
            <person name="Binder M."/>
            <person name="Bloem J."/>
            <person name="Labutti K."/>
            <person name="Salamov A."/>
            <person name="Andreopoulos B."/>
            <person name="Baker S."/>
            <person name="Barry K."/>
            <person name="Bills G."/>
            <person name="Bluhm B."/>
            <person name="Cannon C."/>
            <person name="Castanera R."/>
            <person name="Culley D."/>
            <person name="Daum C."/>
            <person name="Ezra D."/>
            <person name="Gonzalez J."/>
            <person name="Henrissat B."/>
            <person name="Kuo A."/>
            <person name="Liang C."/>
            <person name="Lipzen A."/>
            <person name="Lutzoni F."/>
            <person name="Magnuson J."/>
            <person name="Mondo S."/>
            <person name="Nolan M."/>
            <person name="Ohm R."/>
            <person name="Pangilinan J."/>
            <person name="Park H.-J."/>
            <person name="Ramirez L."/>
            <person name="Alfaro M."/>
            <person name="Sun H."/>
            <person name="Tritt A."/>
            <person name="Yoshinaga Y."/>
            <person name="Zwiers L.-H."/>
            <person name="Turgeon B."/>
            <person name="Goodwin S."/>
            <person name="Spatafora J."/>
            <person name="Crous P."/>
            <person name="Grigoriev I."/>
        </authorList>
    </citation>
    <scope>NUCLEOTIDE SEQUENCE</scope>
    <source>
        <strain evidence="6">CBS 119925</strain>
    </source>
</reference>
<evidence type="ECO:0000256" key="3">
    <source>
        <dbReference type="ARBA" id="ARBA00023242"/>
    </source>
</evidence>
<dbReference type="InterPro" id="IPR021850">
    <property type="entry name" value="Symplekin/Pta1"/>
</dbReference>
<proteinExistence type="predicted"/>
<dbReference type="EMBL" id="MU006606">
    <property type="protein sequence ID" value="KAF2742608.1"/>
    <property type="molecule type" value="Genomic_DNA"/>
</dbReference>
<dbReference type="OrthoDB" id="331600at2759"/>
<dbReference type="SUPFAM" id="SSF48371">
    <property type="entry name" value="ARM repeat"/>
    <property type="match status" value="1"/>
</dbReference>
<accession>A0A6A6UWH3</accession>
<keyword evidence="7" id="KW-1185">Reference proteome</keyword>
<dbReference type="InterPro" id="IPR032460">
    <property type="entry name" value="Symplekin/Pta1_N"/>
</dbReference>
<keyword evidence="2" id="KW-0507">mRNA processing</keyword>
<evidence type="ECO:0000313" key="6">
    <source>
        <dbReference type="EMBL" id="KAF2742608.1"/>
    </source>
</evidence>
<evidence type="ECO:0000259" key="5">
    <source>
        <dbReference type="Pfam" id="PF11935"/>
    </source>
</evidence>
<dbReference type="PANTHER" id="PTHR15245:SF20">
    <property type="entry name" value="SYMPLEKIN"/>
    <property type="match status" value="1"/>
</dbReference>
<evidence type="ECO:0000256" key="1">
    <source>
        <dbReference type="ARBA" id="ARBA00004123"/>
    </source>
</evidence>
<feature type="compositionally biased region" description="Low complexity" evidence="4">
    <location>
        <begin position="616"/>
        <end position="632"/>
    </location>
</feature>
<evidence type="ECO:0000256" key="4">
    <source>
        <dbReference type="SAM" id="MobiDB-lite"/>
    </source>
</evidence>
<comment type="subcellular location">
    <subcellularLocation>
        <location evidence="1">Nucleus</location>
    </subcellularLocation>
</comment>
<protein>
    <recommendedName>
        <fullName evidence="5">Symplekin/Pta1 N-terminal domain-containing protein</fullName>
    </recommendedName>
</protein>
<feature type="region of interest" description="Disordered" evidence="4">
    <location>
        <begin position="616"/>
        <end position="635"/>
    </location>
</feature>
<dbReference type="InterPro" id="IPR011989">
    <property type="entry name" value="ARM-like"/>
</dbReference>
<name>A0A6A6UWH3_9PLEO</name>
<evidence type="ECO:0000313" key="7">
    <source>
        <dbReference type="Proteomes" id="UP000799440"/>
    </source>
</evidence>
<dbReference type="InterPro" id="IPR016024">
    <property type="entry name" value="ARM-type_fold"/>
</dbReference>
<dbReference type="Pfam" id="PF11935">
    <property type="entry name" value="SYMPK_PTA1_N"/>
    <property type="match status" value="1"/>
</dbReference>
<dbReference type="GO" id="GO:0006397">
    <property type="term" value="P:mRNA processing"/>
    <property type="evidence" value="ECO:0007669"/>
    <property type="project" value="UniProtKB-KW"/>
</dbReference>
<gene>
    <name evidence="6" type="ORF">M011DRAFT_472068</name>
</gene>
<dbReference type="GO" id="GO:0005847">
    <property type="term" value="C:mRNA cleavage and polyadenylation specificity factor complex"/>
    <property type="evidence" value="ECO:0007669"/>
    <property type="project" value="TreeGrafter"/>
</dbReference>
<organism evidence="6 7">
    <name type="scientific">Sporormia fimetaria CBS 119925</name>
    <dbReference type="NCBI Taxonomy" id="1340428"/>
    <lineage>
        <taxon>Eukaryota</taxon>
        <taxon>Fungi</taxon>
        <taxon>Dikarya</taxon>
        <taxon>Ascomycota</taxon>
        <taxon>Pezizomycotina</taxon>
        <taxon>Dothideomycetes</taxon>
        <taxon>Pleosporomycetidae</taxon>
        <taxon>Pleosporales</taxon>
        <taxon>Sporormiaceae</taxon>
        <taxon>Sporormia</taxon>
    </lineage>
</organism>
<dbReference type="Proteomes" id="UP000799440">
    <property type="component" value="Unassembled WGS sequence"/>
</dbReference>
<feature type="domain" description="Symplekin/Pta1 N-terminal" evidence="5">
    <location>
        <begin position="87"/>
        <end position="307"/>
    </location>
</feature>
<dbReference type="Gene3D" id="1.25.10.10">
    <property type="entry name" value="Leucine-rich Repeat Variant"/>
    <property type="match status" value="1"/>
</dbReference>
<dbReference type="PANTHER" id="PTHR15245">
    <property type="entry name" value="SYMPLEKIN-RELATED"/>
    <property type="match status" value="1"/>
</dbReference>
<sequence>MGSSSQALQQLEAARHVALGDGNHYPQILPAVVPIIGASANASLEVQRWGADFLAETFASPTWAPEQKMQQSLKVLSTLKDYIESQDVGIIKSAIQASACIYPLVYRHIISDPNDKQSWQLMTAIKSNILRRMDAALPGVRICCVKFVQQVVLVQTPAASADPRRQDPNDVSLTHVTRDHPLMPYINLEAESSGLLDRLLGMLHSDNSDALLLTATLNALGLLIQRRPAIANKILSSVLSFNPVKSASPPMTAKNKVLLRSLERTTRVLLINVLKRNPEHPLSGRIQQYLERMHRMRLEAFDDSSRKRPAPVEPTDGLDAAKRQRLGATVPNIAPAPPSNTVAVPAPAEAPIPPLPPGPVSFRELYTLNPDASTANFDVQIFQDPNQLIRILIPVLASVDERKLTTATNAVRARFETVRQRAAQAAAQAAIAPAPLAVDDDDEYEPDFEPENAEQVANRIDSAPPDNLPEQPAPSGPIAPYKLPEAPPLTEQEVQKYGDDTIRRAFGMLSSLDETASKTKVQKGGFNRYAASSFDRESWVTIISRLATRTTCGLDDPDEGVKSEYGRMTKKGSFALSDRIRDGLYNYIMYDWKRRLDLAINWLNEEWYNDRLQSSSEVSSLPNGSNSSTSNSGTKGNYHRCCLRLLDGIITYIEGTDKVLIRFMSEIPEIDMEIMRRMKKMAEDPERIDLACMVLQYLCMFRPPVRGICVDVLEEMWRTNDRAKPSARKFLAIWRPQILESEAENKVKEETMNGNGNMEVRPVA</sequence>
<evidence type="ECO:0000256" key="2">
    <source>
        <dbReference type="ARBA" id="ARBA00022664"/>
    </source>
</evidence>